<dbReference type="Pfam" id="PF00639">
    <property type="entry name" value="Rotamase"/>
    <property type="match status" value="1"/>
</dbReference>
<dbReference type="Gene3D" id="3.10.50.40">
    <property type="match status" value="1"/>
</dbReference>
<dbReference type="PROSITE" id="PS50198">
    <property type="entry name" value="PPIC_PPIASE_2"/>
    <property type="match status" value="1"/>
</dbReference>
<evidence type="ECO:0000259" key="4">
    <source>
        <dbReference type="PROSITE" id="PS50198"/>
    </source>
</evidence>
<evidence type="ECO:0000313" key="6">
    <source>
        <dbReference type="Proteomes" id="UP000602260"/>
    </source>
</evidence>
<accession>A0A8J6IZD4</accession>
<dbReference type="PANTHER" id="PTHR47245">
    <property type="entry name" value="PEPTIDYLPROLYL ISOMERASE"/>
    <property type="match status" value="1"/>
</dbReference>
<dbReference type="Proteomes" id="UP000602260">
    <property type="component" value="Unassembled WGS sequence"/>
</dbReference>
<comment type="caution">
    <text evidence="5">The sequence shown here is derived from an EMBL/GenBank/DDBJ whole genome shotgun (WGS) entry which is preliminary data.</text>
</comment>
<gene>
    <name evidence="5" type="ORF">H8S55_08630</name>
</gene>
<reference evidence="5" key="1">
    <citation type="submission" date="2020-08" db="EMBL/GenBank/DDBJ databases">
        <title>Genome public.</title>
        <authorList>
            <person name="Liu C."/>
            <person name="Sun Q."/>
        </authorList>
    </citation>
    <scope>NUCLEOTIDE SEQUENCE</scope>
    <source>
        <strain evidence="5">BX5</strain>
    </source>
</reference>
<dbReference type="InterPro" id="IPR050245">
    <property type="entry name" value="PrsA_foldase"/>
</dbReference>
<feature type="region of interest" description="Disordered" evidence="2">
    <location>
        <begin position="405"/>
        <end position="432"/>
    </location>
</feature>
<organism evidence="5 6">
    <name type="scientific">Flintibacter faecis</name>
    <dbReference type="NCBI Taxonomy" id="2763047"/>
    <lineage>
        <taxon>Bacteria</taxon>
        <taxon>Bacillati</taxon>
        <taxon>Bacillota</taxon>
        <taxon>Clostridia</taxon>
        <taxon>Eubacteriales</taxon>
        <taxon>Flintibacter</taxon>
    </lineage>
</organism>
<evidence type="ECO:0000313" key="5">
    <source>
        <dbReference type="EMBL" id="MBC5717383.1"/>
    </source>
</evidence>
<keyword evidence="6" id="KW-1185">Reference proteome</keyword>
<dbReference type="InterPro" id="IPR000297">
    <property type="entry name" value="PPIase_PpiC"/>
</dbReference>
<feature type="domain" description="PpiC" evidence="4">
    <location>
        <begin position="223"/>
        <end position="343"/>
    </location>
</feature>
<dbReference type="SUPFAM" id="SSF109998">
    <property type="entry name" value="Triger factor/SurA peptide-binding domain-like"/>
    <property type="match status" value="1"/>
</dbReference>
<dbReference type="RefSeq" id="WP_186878646.1">
    <property type="nucleotide sequence ID" value="NZ_JACOPN010000005.1"/>
</dbReference>
<name>A0A8J6IZD4_9FIRM</name>
<dbReference type="EMBL" id="JACOPN010000005">
    <property type="protein sequence ID" value="MBC5717383.1"/>
    <property type="molecule type" value="Genomic_DNA"/>
</dbReference>
<dbReference type="InterPro" id="IPR046357">
    <property type="entry name" value="PPIase_dom_sf"/>
</dbReference>
<dbReference type="PANTHER" id="PTHR47245:SF2">
    <property type="entry name" value="PEPTIDYL-PROLYL CIS-TRANS ISOMERASE HP_0175-RELATED"/>
    <property type="match status" value="1"/>
</dbReference>
<dbReference type="InterPro" id="IPR027304">
    <property type="entry name" value="Trigger_fact/SurA_dom_sf"/>
</dbReference>
<protein>
    <submittedName>
        <fullName evidence="5">Peptidyl-prolyl cis-trans isomerase</fullName>
    </submittedName>
</protein>
<evidence type="ECO:0000256" key="1">
    <source>
        <dbReference type="PROSITE-ProRule" id="PRU00278"/>
    </source>
</evidence>
<dbReference type="GO" id="GO:0003755">
    <property type="term" value="F:peptidyl-prolyl cis-trans isomerase activity"/>
    <property type="evidence" value="ECO:0007669"/>
    <property type="project" value="UniProtKB-KW"/>
</dbReference>
<keyword evidence="1" id="KW-0697">Rotamase</keyword>
<feature type="signal peptide" evidence="3">
    <location>
        <begin position="1"/>
        <end position="27"/>
    </location>
</feature>
<keyword evidence="3" id="KW-0732">Signal</keyword>
<dbReference type="AlphaFoldDB" id="A0A8J6IZD4"/>
<proteinExistence type="predicted"/>
<feature type="chain" id="PRO_5035302286" evidence="3">
    <location>
        <begin position="28"/>
        <end position="432"/>
    </location>
</feature>
<feature type="compositionally biased region" description="Low complexity" evidence="2">
    <location>
        <begin position="411"/>
        <end position="432"/>
    </location>
</feature>
<evidence type="ECO:0000256" key="2">
    <source>
        <dbReference type="SAM" id="MobiDB-lite"/>
    </source>
</evidence>
<sequence length="432" mass="46838">MSIKKRLLSAALALTLGASLLTGCSKGADGSGSQSSSGDSSSDVQAMDLTDVTDPYLATAGIAGDTVVGTVGDYEVTADSLLYWLNYNINYTKQQYSAYGISDMRWDETSEDGTTTAQALLKTAMQLASFYRLLPELAAKEGLSVPQETIDGLKDDEASITQQLGSETLKDHYFWMQMLTPALYQKMYQAGEASQLLQDEYFGEGTQGYPTDAEVKTYAEDELGYYRAKHILLLTKDMSKTVTNDDGTTGYAPLDDETIAQKKAKADELLQQLRASDDPVALFDQLMNENSEDTGLAANPDGYTTSKGAMVPEFEQAALALKEGEISDVVESDYGYHIILRLPLDLDQFRSQLIGDKMEQQSNQWLEEYGVKTNEVYDQIDPQAFWEKAQSLTLGAKNEIQAVMDAKTAEDSSSSADGSASTGTAGSSSSGS</sequence>
<dbReference type="SUPFAM" id="SSF54534">
    <property type="entry name" value="FKBP-like"/>
    <property type="match status" value="1"/>
</dbReference>
<keyword evidence="1 5" id="KW-0413">Isomerase</keyword>
<dbReference type="PROSITE" id="PS51257">
    <property type="entry name" value="PROKAR_LIPOPROTEIN"/>
    <property type="match status" value="1"/>
</dbReference>
<evidence type="ECO:0000256" key="3">
    <source>
        <dbReference type="SAM" id="SignalP"/>
    </source>
</evidence>